<evidence type="ECO:0000313" key="2">
    <source>
        <dbReference type="EMBL" id="QTB90050.1"/>
    </source>
</evidence>
<proteinExistence type="predicted"/>
<organism evidence="2 3">
    <name type="scientific">Bifidobacterium saguini</name>
    <dbReference type="NCBI Taxonomy" id="762210"/>
    <lineage>
        <taxon>Bacteria</taxon>
        <taxon>Bacillati</taxon>
        <taxon>Actinomycetota</taxon>
        <taxon>Actinomycetes</taxon>
        <taxon>Bifidobacteriales</taxon>
        <taxon>Bifidobacteriaceae</taxon>
        <taxon>Bifidobacterium</taxon>
    </lineage>
</organism>
<keyword evidence="3" id="KW-1185">Reference proteome</keyword>
<dbReference type="Pfam" id="PF08843">
    <property type="entry name" value="AbiEii"/>
    <property type="match status" value="1"/>
</dbReference>
<evidence type="ECO:0000313" key="3">
    <source>
        <dbReference type="Proteomes" id="UP000663729"/>
    </source>
</evidence>
<protein>
    <submittedName>
        <fullName evidence="2">Nucleotidyl transferase AbiEii/AbiGii toxin family protein</fullName>
    </submittedName>
</protein>
<dbReference type="Proteomes" id="UP000663729">
    <property type="component" value="Chromosome"/>
</dbReference>
<dbReference type="EMBL" id="CP071732">
    <property type="protein sequence ID" value="QTB90050.1"/>
    <property type="molecule type" value="Genomic_DNA"/>
</dbReference>
<accession>A0ABX7SB26</accession>
<keyword evidence="2" id="KW-0808">Transferase</keyword>
<reference evidence="2 3" key="1">
    <citation type="submission" date="2021-03" db="EMBL/GenBank/DDBJ databases">
        <title>Genome sequencing of Bifidobacterium saguini DSMZ 23967.</title>
        <authorList>
            <person name="Kim J."/>
        </authorList>
    </citation>
    <scope>NUCLEOTIDE SEQUENCE [LARGE SCALE GENOMIC DNA]</scope>
    <source>
        <strain evidence="2 3">DSMZ 23967</strain>
    </source>
</reference>
<name>A0ABX7SB26_9BIFI</name>
<keyword evidence="1" id="KW-1133">Transmembrane helix</keyword>
<gene>
    <name evidence="2" type="ORF">BSD967_06670</name>
</gene>
<evidence type="ECO:0000256" key="1">
    <source>
        <dbReference type="SAM" id="Phobius"/>
    </source>
</evidence>
<keyword evidence="1" id="KW-0812">Transmembrane</keyword>
<feature type="transmembrane region" description="Helical" evidence="1">
    <location>
        <begin position="90"/>
        <end position="108"/>
    </location>
</feature>
<dbReference type="InterPro" id="IPR014942">
    <property type="entry name" value="AbiEii"/>
</dbReference>
<sequence>MTDIEVIDPRNRPTLEKLETYPYRLYPIANQIADKVCAVVELIHGRESTRIKDLVDLVTIAITYMDRSTIQNNRKEHACRSVPSPRSRTAYHPIFANAFVVGIVVVILE</sequence>
<keyword evidence="1" id="KW-0472">Membrane</keyword>
<dbReference type="RefSeq" id="WP_161786512.1">
    <property type="nucleotide sequence ID" value="NZ_CP071732.1"/>
</dbReference>
<dbReference type="GO" id="GO:0016740">
    <property type="term" value="F:transferase activity"/>
    <property type="evidence" value="ECO:0007669"/>
    <property type="project" value="UniProtKB-KW"/>
</dbReference>